<accession>A0A8H7F444</accession>
<reference evidence="4 5" key="1">
    <citation type="journal article" name="Sci. Rep.">
        <title>Telomere-to-telomere assembled and centromere annotated genomes of the two main subspecies of the button mushroom Agaricus bisporus reveal especially polymorphic chromosome ends.</title>
        <authorList>
            <person name="Sonnenberg A.S.M."/>
            <person name="Sedaghat-Telgerd N."/>
            <person name="Lavrijssen B."/>
            <person name="Ohm R.A."/>
            <person name="Hendrickx P.M."/>
            <person name="Scholtmeijer K."/>
            <person name="Baars J.J.P."/>
            <person name="van Peer A."/>
        </authorList>
    </citation>
    <scope>NUCLEOTIDE SEQUENCE [LARGE SCALE GENOMIC DNA]</scope>
    <source>
        <strain evidence="4 5">H119_p4</strain>
    </source>
</reference>
<evidence type="ECO:0000259" key="3">
    <source>
        <dbReference type="Pfam" id="PF21018"/>
    </source>
</evidence>
<dbReference type="Pfam" id="PF00009">
    <property type="entry name" value="GTP_EFTU"/>
    <property type="match status" value="1"/>
</dbReference>
<feature type="domain" description="TypA/BipA C-terminal" evidence="3">
    <location>
        <begin position="360"/>
        <end position="436"/>
    </location>
</feature>
<dbReference type="AlphaFoldDB" id="A0A8H7F444"/>
<sequence>MEKQLPRTNSFGNPVLSLPNSPSASPGDTLATHVMYSNDLERKCGITLWFRFTSINYQGNLLNIADTPGHADFGGEVKRIMSMADSDALIVDATEGPMAQTRFVLSKALSRGLRGCEQQTSRVPQVESDLFDLFATLSATDGQARYPLLYAPAKQGWASTSSTPSSTSMETLFDLILSHVPLPHVSPPPTHYPMLSVQFEHDPYLGLLQLAVYIAVKKILIRKRLEREETGVAGAGEIASIAGIKGLNEGVVTLSFVLMDGTRTTTPIDPPTISFMIRPNDSPFSGEEGTKFTSQLICQHLLKASQTNLALKVLPGPAAESLEIRGFDLCVRAPKVVSIPDEDNPGQWLELIEECNTLVKERQVYPGMIIGECNKPQTLHVNPRLKKQLTNCRMVMVDDKLVLGSLRVMGLEEMLSHMSEEGMVEITPMSVRLRKGNSEG</sequence>
<proteinExistence type="predicted"/>
<dbReference type="GO" id="GO:0003924">
    <property type="term" value="F:GTPase activity"/>
    <property type="evidence" value="ECO:0007669"/>
    <property type="project" value="InterPro"/>
</dbReference>
<dbReference type="Gene3D" id="3.30.70.870">
    <property type="entry name" value="Elongation Factor G (Translational Gtpase), domain 3"/>
    <property type="match status" value="2"/>
</dbReference>
<evidence type="ECO:0000256" key="1">
    <source>
        <dbReference type="SAM" id="MobiDB-lite"/>
    </source>
</evidence>
<name>A0A8H7F444_AGABI</name>
<gene>
    <name evidence="4" type="ORF">Agabi119p4_4918</name>
</gene>
<evidence type="ECO:0000313" key="4">
    <source>
        <dbReference type="EMBL" id="KAF7776525.1"/>
    </source>
</evidence>
<dbReference type="GO" id="GO:0005829">
    <property type="term" value="C:cytosol"/>
    <property type="evidence" value="ECO:0007669"/>
    <property type="project" value="TreeGrafter"/>
</dbReference>
<evidence type="ECO:0008006" key="6">
    <source>
        <dbReference type="Google" id="ProtNLM"/>
    </source>
</evidence>
<protein>
    <recommendedName>
        <fullName evidence="6">Tr-type G domain-containing protein</fullName>
    </recommendedName>
</protein>
<dbReference type="Gene3D" id="3.40.50.300">
    <property type="entry name" value="P-loop containing nucleotide triphosphate hydrolases"/>
    <property type="match status" value="1"/>
</dbReference>
<dbReference type="PANTHER" id="PTHR42908">
    <property type="entry name" value="TRANSLATION ELONGATION FACTOR-RELATED"/>
    <property type="match status" value="1"/>
</dbReference>
<evidence type="ECO:0000313" key="5">
    <source>
        <dbReference type="Proteomes" id="UP000629468"/>
    </source>
</evidence>
<comment type="caution">
    <text evidence="4">The sequence shown here is derived from an EMBL/GenBank/DDBJ whole genome shotgun (WGS) entry which is preliminary data.</text>
</comment>
<dbReference type="EMBL" id="JABXXO010000006">
    <property type="protein sequence ID" value="KAF7776525.1"/>
    <property type="molecule type" value="Genomic_DNA"/>
</dbReference>
<dbReference type="PANTHER" id="PTHR42908:SF8">
    <property type="entry name" value="TR-TYPE G DOMAIN-CONTAINING PROTEIN"/>
    <property type="match status" value="1"/>
</dbReference>
<evidence type="ECO:0000259" key="2">
    <source>
        <dbReference type="Pfam" id="PF00009"/>
    </source>
</evidence>
<feature type="domain" description="Tr-type G" evidence="2">
    <location>
        <begin position="32"/>
        <end position="114"/>
    </location>
</feature>
<dbReference type="SUPFAM" id="SSF52540">
    <property type="entry name" value="P-loop containing nucleoside triphosphate hydrolases"/>
    <property type="match status" value="1"/>
</dbReference>
<dbReference type="InterPro" id="IPR027417">
    <property type="entry name" value="P-loop_NTPase"/>
</dbReference>
<organism evidence="4 5">
    <name type="scientific">Agaricus bisporus var. burnettii</name>
    <dbReference type="NCBI Taxonomy" id="192524"/>
    <lineage>
        <taxon>Eukaryota</taxon>
        <taxon>Fungi</taxon>
        <taxon>Dikarya</taxon>
        <taxon>Basidiomycota</taxon>
        <taxon>Agaricomycotina</taxon>
        <taxon>Agaricomycetes</taxon>
        <taxon>Agaricomycetidae</taxon>
        <taxon>Agaricales</taxon>
        <taxon>Agaricineae</taxon>
        <taxon>Agaricaceae</taxon>
        <taxon>Agaricus</taxon>
    </lineage>
</organism>
<dbReference type="Pfam" id="PF21018">
    <property type="entry name" value="BipA_C"/>
    <property type="match status" value="1"/>
</dbReference>
<dbReference type="Proteomes" id="UP000629468">
    <property type="component" value="Unassembled WGS sequence"/>
</dbReference>
<dbReference type="GO" id="GO:0005525">
    <property type="term" value="F:GTP binding"/>
    <property type="evidence" value="ECO:0007669"/>
    <property type="project" value="InterPro"/>
</dbReference>
<dbReference type="Gene3D" id="2.40.50.250">
    <property type="entry name" value="bipa protein"/>
    <property type="match status" value="1"/>
</dbReference>
<feature type="region of interest" description="Disordered" evidence="1">
    <location>
        <begin position="1"/>
        <end position="25"/>
    </location>
</feature>
<dbReference type="InterPro" id="IPR048876">
    <property type="entry name" value="BipA_C"/>
</dbReference>
<dbReference type="GO" id="GO:1990904">
    <property type="term" value="C:ribonucleoprotein complex"/>
    <property type="evidence" value="ECO:0007669"/>
    <property type="project" value="TreeGrafter"/>
</dbReference>
<dbReference type="InterPro" id="IPR000795">
    <property type="entry name" value="T_Tr_GTP-bd_dom"/>
</dbReference>
<dbReference type="InterPro" id="IPR042116">
    <property type="entry name" value="TypA/BipA_C"/>
</dbReference>